<dbReference type="HOGENOM" id="CLU_027634_2_0_9"/>
<comment type="cofactor">
    <cofactor evidence="12">
        <name>Mg(2+)</name>
        <dbReference type="ChEBI" id="CHEBI:18420"/>
    </cofactor>
    <text evidence="12">Requires a divalent cation, most likely magnesium in vivo, as an electrophilic catalyst to aid phosphoryl group transfer. It is the chelate of the metal and the nucleotide that is the actual substrate.</text>
</comment>
<dbReference type="KEGG" id="cle:Clole_1317"/>
<keyword evidence="4 12" id="KW-0808">Transferase</keyword>
<evidence type="ECO:0000256" key="12">
    <source>
        <dbReference type="HAMAP-Rule" id="MF_01987"/>
    </source>
</evidence>
<comment type="activity regulation">
    <text evidence="12">Activated by a monovalent cation that binds near, but not in, the active site. The most likely occupant of the site in vivo is potassium. Ion binding induces a conformational change that may alter substrate affinity.</text>
</comment>
<keyword evidence="16" id="KW-1185">Reference proteome</keyword>
<keyword evidence="6 12" id="KW-0547">Nucleotide-binding</keyword>
<accession>F2JHE5</accession>
<dbReference type="PANTHER" id="PTHR10584:SF166">
    <property type="entry name" value="RIBOKINASE"/>
    <property type="match status" value="1"/>
</dbReference>
<feature type="binding site" evidence="12">
    <location>
        <position position="255"/>
    </location>
    <ligand>
        <name>substrate</name>
    </ligand>
</feature>
<feature type="binding site" evidence="12">
    <location>
        <position position="142"/>
    </location>
    <ligand>
        <name>substrate</name>
    </ligand>
</feature>
<feature type="binding site" evidence="12">
    <location>
        <begin position="41"/>
        <end position="45"/>
    </location>
    <ligand>
        <name>substrate</name>
    </ligand>
</feature>
<dbReference type="EMBL" id="CP002582">
    <property type="protein sequence ID" value="ADZ83043.1"/>
    <property type="molecule type" value="Genomic_DNA"/>
</dbReference>
<comment type="caution">
    <text evidence="12">Lacks conserved residue(s) required for the propagation of feature annotation.</text>
</comment>
<keyword evidence="9 12" id="KW-0460">Magnesium</keyword>
<feature type="active site" description="Proton acceptor" evidence="12">
    <location>
        <position position="255"/>
    </location>
</feature>
<dbReference type="Gene3D" id="3.40.1190.20">
    <property type="match status" value="1"/>
</dbReference>
<evidence type="ECO:0000256" key="13">
    <source>
        <dbReference type="PIRNR" id="PIRNR000535"/>
    </source>
</evidence>
<comment type="function">
    <text evidence="12">Catalyzes the phosphorylation of ribose at O-5 in a reaction requiring ATP and magnesium. The resulting D-ribose-5-phosphate can then be used either for sythesis of nucleotides, histidine, and tryptophan, or as a component of the pentose phosphate pathway.</text>
</comment>
<feature type="binding site" evidence="12">
    <location>
        <position position="290"/>
    </location>
    <ligand>
        <name>K(+)</name>
        <dbReference type="ChEBI" id="CHEBI:29103"/>
    </ligand>
</feature>
<dbReference type="Pfam" id="PF00294">
    <property type="entry name" value="PfkB"/>
    <property type="match status" value="1"/>
</dbReference>
<sequence length="308" mass="32603">MKKSNILVIGSLNMDWIIEVDHTPIAGETLLGHFAKEVPGGKGANQAYAASSLGGHVTMLGAVGKDPSGEKLLQSLQKAGVNTSPIQANSETGSGMAIIYLNKMGNNSIVVLPNANNTVTKEVIMAHDELFKIADIIMLQLEIPLEAVYEAAALAHKYHKTIILNPAPAISHLPNEILSKIDYITPNETELSTLTNQPVTTVDDAIIAAQTLLLSGVKHVITTLGEKGAILVTLEEARHFPALSVKAIDTTAAGDSFNGALAVYLAEGKSIEEAIVFGNQVAAITVTREGAQSSIPFREEILPTTENL</sequence>
<dbReference type="UniPathway" id="UPA00916">
    <property type="reaction ID" value="UER00889"/>
</dbReference>
<keyword evidence="7 12" id="KW-0418">Kinase</keyword>
<dbReference type="GO" id="GO:0009024">
    <property type="term" value="F:tagatose-6-phosphate kinase activity"/>
    <property type="evidence" value="ECO:0007669"/>
    <property type="project" value="UniProtKB-EC"/>
</dbReference>
<keyword evidence="12" id="KW-0963">Cytoplasm</keyword>
<keyword evidence="5 12" id="KW-0479">Metal-binding</keyword>
<dbReference type="InterPro" id="IPR029056">
    <property type="entry name" value="Ribokinase-like"/>
</dbReference>
<evidence type="ECO:0000256" key="11">
    <source>
        <dbReference type="ARBA" id="ARBA00023277"/>
    </source>
</evidence>
<evidence type="ECO:0000259" key="14">
    <source>
        <dbReference type="Pfam" id="PF00294"/>
    </source>
</evidence>
<keyword evidence="13" id="KW-0423">Lactose metabolism</keyword>
<dbReference type="InterPro" id="IPR002173">
    <property type="entry name" value="Carboh/pur_kinase_PfkB_CS"/>
</dbReference>
<dbReference type="AlphaFoldDB" id="F2JHE5"/>
<evidence type="ECO:0000256" key="9">
    <source>
        <dbReference type="ARBA" id="ARBA00022842"/>
    </source>
</evidence>
<feature type="binding site" evidence="12">
    <location>
        <position position="251"/>
    </location>
    <ligand>
        <name>K(+)</name>
        <dbReference type="ChEBI" id="CHEBI:29103"/>
    </ligand>
</feature>
<feature type="domain" description="Carbohydrate kinase PfkB" evidence="14">
    <location>
        <begin position="4"/>
        <end position="296"/>
    </location>
</feature>
<dbReference type="InterPro" id="IPR002139">
    <property type="entry name" value="Ribo/fructo_kinase"/>
</dbReference>
<dbReference type="PROSITE" id="PS00584">
    <property type="entry name" value="PFKB_KINASES_2"/>
    <property type="match status" value="1"/>
</dbReference>
<dbReference type="InterPro" id="IPR017583">
    <property type="entry name" value="Tagatose/fructose_Pkinase"/>
</dbReference>
<comment type="subunit">
    <text evidence="12">Homodimer.</text>
</comment>
<comment type="subcellular location">
    <subcellularLocation>
        <location evidence="12">Cytoplasm</location>
    </subcellularLocation>
</comment>
<evidence type="ECO:0000256" key="5">
    <source>
        <dbReference type="ARBA" id="ARBA00022723"/>
    </source>
</evidence>
<dbReference type="GO" id="GO:0019303">
    <property type="term" value="P:D-ribose catabolic process"/>
    <property type="evidence" value="ECO:0007669"/>
    <property type="project" value="UniProtKB-UniRule"/>
</dbReference>
<comment type="catalytic activity">
    <reaction evidence="13">
        <text>D-tagatofuranose 6-phosphate + ATP = D-tagatofuranose 1,6-bisphosphate + ADP + H(+)</text>
        <dbReference type="Rhea" id="RHEA:12420"/>
        <dbReference type="ChEBI" id="CHEBI:15378"/>
        <dbReference type="ChEBI" id="CHEBI:30616"/>
        <dbReference type="ChEBI" id="CHEBI:58694"/>
        <dbReference type="ChEBI" id="CHEBI:58695"/>
        <dbReference type="ChEBI" id="CHEBI:456216"/>
        <dbReference type="EC" id="2.7.1.144"/>
    </reaction>
</comment>
<evidence type="ECO:0000256" key="1">
    <source>
        <dbReference type="ARBA" id="ARBA00005380"/>
    </source>
</evidence>
<dbReference type="GO" id="GO:2001059">
    <property type="term" value="P:D-tagatose 6-phosphate catabolic process"/>
    <property type="evidence" value="ECO:0007669"/>
    <property type="project" value="UniProtKB-UniPathway"/>
</dbReference>
<dbReference type="HAMAP" id="MF_01987">
    <property type="entry name" value="Ribokinase"/>
    <property type="match status" value="1"/>
</dbReference>
<proteinExistence type="inferred from homology"/>
<dbReference type="GO" id="GO:0005829">
    <property type="term" value="C:cytosol"/>
    <property type="evidence" value="ECO:0007669"/>
    <property type="project" value="TreeGrafter"/>
</dbReference>
<evidence type="ECO:0000256" key="7">
    <source>
        <dbReference type="ARBA" id="ARBA00022777"/>
    </source>
</evidence>
<dbReference type="Proteomes" id="UP000008467">
    <property type="component" value="Chromosome"/>
</dbReference>
<evidence type="ECO:0000256" key="4">
    <source>
        <dbReference type="ARBA" id="ARBA00022679"/>
    </source>
</evidence>
<dbReference type="EC" id="2.7.1.15" evidence="2 12"/>
<feature type="binding site" evidence="12">
    <location>
        <begin position="254"/>
        <end position="255"/>
    </location>
    <ligand>
        <name>ATP</name>
        <dbReference type="ChEBI" id="CHEBI:30616"/>
    </ligand>
</feature>
<comment type="similarity">
    <text evidence="1">Belongs to the carbohydrate kinase pfkB family.</text>
</comment>
<dbReference type="NCBIfam" id="TIGR02152">
    <property type="entry name" value="D_ribokin_bact"/>
    <property type="match status" value="1"/>
</dbReference>
<evidence type="ECO:0000313" key="15">
    <source>
        <dbReference type="EMBL" id="ADZ83043.1"/>
    </source>
</evidence>
<keyword evidence="8 12" id="KW-0067">ATP-binding</keyword>
<dbReference type="GO" id="GO:0005988">
    <property type="term" value="P:lactose metabolic process"/>
    <property type="evidence" value="ECO:0007669"/>
    <property type="project" value="UniProtKB-KW"/>
</dbReference>
<comment type="similarity">
    <text evidence="12">Belongs to the carbohydrate kinase PfkB family. Ribokinase subfamily.</text>
</comment>
<protein>
    <recommendedName>
        <fullName evidence="3 12">Ribokinase</fullName>
        <shortName evidence="12">RK</shortName>
        <ecNumber evidence="2 12">2.7.1.15</ecNumber>
    </recommendedName>
</protein>
<evidence type="ECO:0000256" key="8">
    <source>
        <dbReference type="ARBA" id="ARBA00022840"/>
    </source>
</evidence>
<feature type="binding site" evidence="12">
    <location>
        <begin position="13"/>
        <end position="15"/>
    </location>
    <ligand>
        <name>substrate</name>
    </ligand>
</feature>
<comment type="pathway">
    <text evidence="13">Carbohydrate metabolism; D-tagatose 6-phosphate degradation; D-glyceraldehyde 3-phosphate and glycerone phosphate from D-tagatose 6-phosphate: step 1/2.</text>
</comment>
<dbReference type="InterPro" id="IPR011611">
    <property type="entry name" value="PfkB_dom"/>
</dbReference>
<dbReference type="SUPFAM" id="SSF53613">
    <property type="entry name" value="Ribokinase-like"/>
    <property type="match status" value="1"/>
</dbReference>
<dbReference type="UniPathway" id="UPA00704">
    <property type="reaction ID" value="UER00715"/>
</dbReference>
<evidence type="ECO:0000313" key="16">
    <source>
        <dbReference type="Proteomes" id="UP000008467"/>
    </source>
</evidence>
<feature type="binding site" evidence="12">
    <location>
        <position position="187"/>
    </location>
    <ligand>
        <name>ATP</name>
        <dbReference type="ChEBI" id="CHEBI:30616"/>
    </ligand>
</feature>
<dbReference type="eggNOG" id="COG0524">
    <property type="taxonomic scope" value="Bacteria"/>
</dbReference>
<evidence type="ECO:0000256" key="3">
    <source>
        <dbReference type="ARBA" id="ARBA00016943"/>
    </source>
</evidence>
<reference evidence="15 16" key="1">
    <citation type="journal article" date="2011" name="J. Bacteriol.">
        <title>Complete genome sequence of the cellulose-degrading bacterium Cellulosilyticum lentocellum.</title>
        <authorList>
            <consortium name="US DOE Joint Genome Institute"/>
            <person name="Miller D.A."/>
            <person name="Suen G."/>
            <person name="Bruce D."/>
            <person name="Copeland A."/>
            <person name="Cheng J.F."/>
            <person name="Detter C."/>
            <person name="Goodwin L.A."/>
            <person name="Han C.S."/>
            <person name="Hauser L.J."/>
            <person name="Land M.L."/>
            <person name="Lapidus A."/>
            <person name="Lucas S."/>
            <person name="Meincke L."/>
            <person name="Pitluck S."/>
            <person name="Tapia R."/>
            <person name="Teshima H."/>
            <person name="Woyke T."/>
            <person name="Fox B.G."/>
            <person name="Angert E.R."/>
            <person name="Currie C.R."/>
        </authorList>
    </citation>
    <scope>NUCLEOTIDE SEQUENCE [LARGE SCALE GENOMIC DNA]</scope>
    <source>
        <strain evidence="16">ATCC 49066 / DSM 5427 / NCIMB 11756 / RHM5</strain>
    </source>
</reference>
<keyword evidence="10 12" id="KW-0630">Potassium</keyword>
<evidence type="ECO:0000256" key="6">
    <source>
        <dbReference type="ARBA" id="ARBA00022741"/>
    </source>
</evidence>
<dbReference type="CDD" id="cd01174">
    <property type="entry name" value="ribokinase"/>
    <property type="match status" value="1"/>
</dbReference>
<dbReference type="RefSeq" id="WP_013656342.1">
    <property type="nucleotide sequence ID" value="NC_015275.1"/>
</dbReference>
<dbReference type="GO" id="GO:0005524">
    <property type="term" value="F:ATP binding"/>
    <property type="evidence" value="ECO:0007669"/>
    <property type="project" value="UniProtKB-UniRule"/>
</dbReference>
<feature type="binding site" evidence="12">
    <location>
        <position position="249"/>
    </location>
    <ligand>
        <name>K(+)</name>
        <dbReference type="ChEBI" id="CHEBI:29103"/>
    </ligand>
</feature>
<dbReference type="STRING" id="642492.Clole_1317"/>
<keyword evidence="11 12" id="KW-0119">Carbohydrate metabolism</keyword>
<dbReference type="PANTHER" id="PTHR10584">
    <property type="entry name" value="SUGAR KINASE"/>
    <property type="match status" value="1"/>
</dbReference>
<feature type="binding site" evidence="12">
    <location>
        <position position="285"/>
    </location>
    <ligand>
        <name>K(+)</name>
        <dbReference type="ChEBI" id="CHEBI:29103"/>
    </ligand>
</feature>
<feature type="binding site" evidence="12">
    <location>
        <begin position="223"/>
        <end position="228"/>
    </location>
    <ligand>
        <name>ATP</name>
        <dbReference type="ChEBI" id="CHEBI:30616"/>
    </ligand>
</feature>
<dbReference type="PRINTS" id="PR00990">
    <property type="entry name" value="RIBOKINASE"/>
</dbReference>
<evidence type="ECO:0000256" key="10">
    <source>
        <dbReference type="ARBA" id="ARBA00022958"/>
    </source>
</evidence>
<feature type="binding site" evidence="12">
    <location>
        <position position="279"/>
    </location>
    <ligand>
        <name>ATP</name>
        <dbReference type="ChEBI" id="CHEBI:30616"/>
    </ligand>
</feature>
<dbReference type="GO" id="GO:0046872">
    <property type="term" value="F:metal ion binding"/>
    <property type="evidence" value="ECO:0007669"/>
    <property type="project" value="UniProtKB-KW"/>
</dbReference>
<name>F2JHE5_CELLD</name>
<comment type="pathway">
    <text evidence="12">Carbohydrate metabolism; D-ribose degradation; D-ribose 5-phosphate from beta-D-ribopyranose: step 2/2.</text>
</comment>
<gene>
    <name evidence="12" type="primary">rbsK</name>
    <name evidence="15" type="ordered locus">Clole_1317</name>
</gene>
<feature type="binding site" evidence="12">
    <location>
        <position position="288"/>
    </location>
    <ligand>
        <name>K(+)</name>
        <dbReference type="ChEBI" id="CHEBI:29103"/>
    </ligand>
</feature>
<dbReference type="PIRSF" id="PIRSF000535">
    <property type="entry name" value="1PFK/6PFK/LacC"/>
    <property type="match status" value="1"/>
</dbReference>
<dbReference type="InterPro" id="IPR011877">
    <property type="entry name" value="Ribokinase"/>
</dbReference>
<evidence type="ECO:0000256" key="2">
    <source>
        <dbReference type="ARBA" id="ARBA00012035"/>
    </source>
</evidence>
<dbReference type="GO" id="GO:0004747">
    <property type="term" value="F:ribokinase activity"/>
    <property type="evidence" value="ECO:0007669"/>
    <property type="project" value="UniProtKB-UniRule"/>
</dbReference>
<organism evidence="15 16">
    <name type="scientific">Cellulosilyticum lentocellum (strain ATCC 49066 / DSM 5427 / NCIMB 11756 / RHM5)</name>
    <name type="common">Clostridium lentocellum</name>
    <dbReference type="NCBI Taxonomy" id="642492"/>
    <lineage>
        <taxon>Bacteria</taxon>
        <taxon>Bacillati</taxon>
        <taxon>Bacillota</taxon>
        <taxon>Clostridia</taxon>
        <taxon>Lachnospirales</taxon>
        <taxon>Cellulosilyticaceae</taxon>
        <taxon>Cellulosilyticum</taxon>
    </lineage>
</organism>
<comment type="similarity">
    <text evidence="13">Belongs to the carbohydrate kinase PfkB family. LacC subfamily.</text>
</comment>
<comment type="catalytic activity">
    <reaction evidence="12">
        <text>D-ribose + ATP = D-ribose 5-phosphate + ADP + H(+)</text>
        <dbReference type="Rhea" id="RHEA:13697"/>
        <dbReference type="ChEBI" id="CHEBI:15378"/>
        <dbReference type="ChEBI" id="CHEBI:30616"/>
        <dbReference type="ChEBI" id="CHEBI:47013"/>
        <dbReference type="ChEBI" id="CHEBI:78346"/>
        <dbReference type="ChEBI" id="CHEBI:456216"/>
        <dbReference type="EC" id="2.7.1.15"/>
    </reaction>
</comment>
<feature type="binding site" evidence="12">
    <location>
        <position position="294"/>
    </location>
    <ligand>
        <name>K(+)</name>
        <dbReference type="ChEBI" id="CHEBI:29103"/>
    </ligand>
</feature>